<evidence type="ECO:0000256" key="1">
    <source>
        <dbReference type="ARBA" id="ARBA00000098"/>
    </source>
</evidence>
<keyword evidence="4 9" id="KW-0645">Protease</keyword>
<keyword evidence="3 9" id="KW-0031">Aminopeptidase</keyword>
<dbReference type="EC" id="3.4.11.-" evidence="9"/>
<dbReference type="SUPFAM" id="SSF55486">
    <property type="entry name" value="Metalloproteases ('zincins'), catalytic domain"/>
    <property type="match status" value="1"/>
</dbReference>
<keyword evidence="8 9" id="KW-0482">Metalloprotease</keyword>
<dbReference type="InterPro" id="IPR014782">
    <property type="entry name" value="Peptidase_M1_dom"/>
</dbReference>
<sequence length="875" mass="95701">MPRTLIAGAAALLFNAALAAAPAPQQAPFSFDQAPGHLPKNVIPVDYDVAIVPDVAARTLRGKQTVKLQFREATATIQFNAIDLKFQQVRLDGRPVKRVAIDAERQIVSVTLAKPAAAGVHTLTLDYTGKIESGPRGLFAQPFVKPDGGKDILLSTQFEATDARRMFPCWDEPAFRSTFKLTTTTPAKWVSISNMPVAKRSVRGDIATTTFERSPKMPSYLVELTSGDMAKISTKAGNTDINVWAVRGQENNGAIALQDARQILLDFNDYFDHPFPLPKLDAIAVPGGFQGAMENWGAITYNDQTLLLTPASTIDNRQLVFGIQAHEMAHQWFGDLVTMGWWDDIWLNESFASWGAAKETDKRNPSWHVREQEDGGKEAAMRVDAVISSKAVHNPVLDELAPQNGADPLIIYNKGQAVLRMLEAYIGPDTFRDGIRAYMKARAYSNATSTDLWNALSAASGRDIGALAHLWVDQPGFPLVAVAASCDPSGARSIKLSQRRFLLQGDDASQPHWNIPLRLRVGADGAPQSLLLTEDGQQVAAGRCDQALSINAGADGFFRASYDAATLRTNAQQFRGLPAGDRIALLDDQWALVERGEQPLAAYLTLAGALGDELNERAWNQIIDALSTVERAERGTAGHPAYLAYASKLLKPIASRLGWQPGADETAGVQRLRRSVIARLGAWGDRDIVAEARTRFARYVADRSSIAPDDQSMILTIVAQNADAAAFEQLHGIAKASANETEVRRFYPLLMRVRDPQLAARAATIALSPEIPAQADVMRIGLVFALGDEHPQLSWKTFTEHLDQLTAPNPGNRPNVLAKSAPNVYWNSIPLQQMSDWLKPHLEAGMTQTLENSMDSARFKLDEKRRLVQGFDGIL</sequence>
<protein>
    <recommendedName>
        <fullName evidence="9">Aminopeptidase</fullName>
        <ecNumber evidence="9">3.4.11.-</ecNumber>
    </recommendedName>
</protein>
<dbReference type="SUPFAM" id="SSF63737">
    <property type="entry name" value="Leukotriene A4 hydrolase N-terminal domain"/>
    <property type="match status" value="1"/>
</dbReference>
<dbReference type="InterPro" id="IPR042097">
    <property type="entry name" value="Aminopeptidase_N-like_N_sf"/>
</dbReference>
<dbReference type="CDD" id="cd09601">
    <property type="entry name" value="M1_APN-Q_like"/>
    <property type="match status" value="1"/>
</dbReference>
<comment type="cofactor">
    <cofactor evidence="9">
        <name>Zn(2+)</name>
        <dbReference type="ChEBI" id="CHEBI:29105"/>
    </cofactor>
    <text evidence="9">Binds 1 zinc ion per subunit.</text>
</comment>
<name>A0ABX0FU86_9BURK</name>
<evidence type="ECO:0000256" key="6">
    <source>
        <dbReference type="ARBA" id="ARBA00022801"/>
    </source>
</evidence>
<dbReference type="InterPro" id="IPR045357">
    <property type="entry name" value="Aminopeptidase_N-like_N"/>
</dbReference>
<keyword evidence="5 9" id="KW-0479">Metal-binding</keyword>
<keyword evidence="6 9" id="KW-0378">Hydrolase</keyword>
<dbReference type="RefSeq" id="WP_166108063.1">
    <property type="nucleotide sequence ID" value="NZ_JAADJT010000015.1"/>
</dbReference>
<comment type="caution">
    <text evidence="14">The sequence shown here is derived from an EMBL/GenBank/DDBJ whole genome shotgun (WGS) entry which is preliminary data.</text>
</comment>
<evidence type="ECO:0000259" key="13">
    <source>
        <dbReference type="Pfam" id="PF17900"/>
    </source>
</evidence>
<comment type="catalytic activity">
    <reaction evidence="1">
        <text>Release of an N-terminal amino acid, Xaa-|-Yaa- from a peptide, amide or arylamide. Xaa is preferably Ala, but may be most amino acids including Pro (slow action). When a terminal hydrophobic residue is followed by a prolyl residue, the two may be released as an intact Xaa-Pro dipeptide.</text>
        <dbReference type="EC" id="3.4.11.2"/>
    </reaction>
</comment>
<evidence type="ECO:0000256" key="7">
    <source>
        <dbReference type="ARBA" id="ARBA00022833"/>
    </source>
</evidence>
<evidence type="ECO:0000313" key="15">
    <source>
        <dbReference type="Proteomes" id="UP000666369"/>
    </source>
</evidence>
<feature type="domain" description="ERAP1-like C-terminal" evidence="12">
    <location>
        <begin position="550"/>
        <end position="858"/>
    </location>
</feature>
<dbReference type="InterPro" id="IPR034016">
    <property type="entry name" value="M1_APN-typ"/>
</dbReference>
<dbReference type="Gene3D" id="1.10.390.10">
    <property type="entry name" value="Neutral Protease Domain 2"/>
    <property type="match status" value="1"/>
</dbReference>
<dbReference type="Pfam" id="PF17900">
    <property type="entry name" value="Peptidase_M1_N"/>
    <property type="match status" value="1"/>
</dbReference>
<dbReference type="Pfam" id="PF11838">
    <property type="entry name" value="ERAP1_C"/>
    <property type="match status" value="1"/>
</dbReference>
<dbReference type="PRINTS" id="PR00756">
    <property type="entry name" value="ALADIPTASE"/>
</dbReference>
<dbReference type="Proteomes" id="UP000666369">
    <property type="component" value="Unassembled WGS sequence"/>
</dbReference>
<dbReference type="PANTHER" id="PTHR11533:SF174">
    <property type="entry name" value="PUROMYCIN-SENSITIVE AMINOPEPTIDASE-RELATED"/>
    <property type="match status" value="1"/>
</dbReference>
<evidence type="ECO:0000256" key="3">
    <source>
        <dbReference type="ARBA" id="ARBA00022438"/>
    </source>
</evidence>
<dbReference type="InterPro" id="IPR027268">
    <property type="entry name" value="Peptidase_M4/M1_CTD_sf"/>
</dbReference>
<dbReference type="InterPro" id="IPR001930">
    <property type="entry name" value="Peptidase_M1"/>
</dbReference>
<dbReference type="Gene3D" id="2.60.40.1910">
    <property type="match status" value="1"/>
</dbReference>
<organism evidence="14 15">
    <name type="scientific">Duganella aceris</name>
    <dbReference type="NCBI Taxonomy" id="2703883"/>
    <lineage>
        <taxon>Bacteria</taxon>
        <taxon>Pseudomonadati</taxon>
        <taxon>Pseudomonadota</taxon>
        <taxon>Betaproteobacteria</taxon>
        <taxon>Burkholderiales</taxon>
        <taxon>Oxalobacteraceae</taxon>
        <taxon>Telluria group</taxon>
        <taxon>Duganella</taxon>
    </lineage>
</organism>
<dbReference type="Gene3D" id="2.60.40.1730">
    <property type="entry name" value="tricorn interacting facor f3 domain"/>
    <property type="match status" value="1"/>
</dbReference>
<evidence type="ECO:0000256" key="5">
    <source>
        <dbReference type="ARBA" id="ARBA00022723"/>
    </source>
</evidence>
<feature type="signal peptide" evidence="10">
    <location>
        <begin position="1"/>
        <end position="19"/>
    </location>
</feature>
<dbReference type="EMBL" id="JAADJT010000015">
    <property type="protein sequence ID" value="NGZ87947.1"/>
    <property type="molecule type" value="Genomic_DNA"/>
</dbReference>
<keyword evidence="7 9" id="KW-0862">Zinc</keyword>
<proteinExistence type="inferred from homology"/>
<keyword evidence="10" id="KW-0732">Signal</keyword>
<gene>
    <name evidence="14" type="ORF">GW587_27260</name>
</gene>
<evidence type="ECO:0000313" key="14">
    <source>
        <dbReference type="EMBL" id="NGZ87947.1"/>
    </source>
</evidence>
<dbReference type="InterPro" id="IPR024571">
    <property type="entry name" value="ERAP1-like_C_dom"/>
</dbReference>
<feature type="chain" id="PRO_5046993330" description="Aminopeptidase" evidence="10">
    <location>
        <begin position="20"/>
        <end position="875"/>
    </location>
</feature>
<dbReference type="Pfam" id="PF01433">
    <property type="entry name" value="Peptidase_M1"/>
    <property type="match status" value="1"/>
</dbReference>
<reference evidence="15" key="2">
    <citation type="submission" date="2023-07" db="EMBL/GenBank/DDBJ databases">
        <title>Duganella aceri sp. nov., isolated from tree sap.</title>
        <authorList>
            <person name="Kim I.S."/>
        </authorList>
    </citation>
    <scope>NUCLEOTIDE SEQUENCE [LARGE SCALE GENOMIC DNA]</scope>
    <source>
        <strain evidence="15">SAP-35</strain>
    </source>
</reference>
<evidence type="ECO:0000259" key="12">
    <source>
        <dbReference type="Pfam" id="PF11838"/>
    </source>
</evidence>
<dbReference type="PANTHER" id="PTHR11533">
    <property type="entry name" value="PROTEASE M1 ZINC METALLOPROTEASE"/>
    <property type="match status" value="1"/>
</dbReference>
<evidence type="ECO:0000259" key="11">
    <source>
        <dbReference type="Pfam" id="PF01433"/>
    </source>
</evidence>
<reference evidence="14 15" key="1">
    <citation type="submission" date="2020-01" db="EMBL/GenBank/DDBJ databases">
        <authorList>
            <person name="Lee S.D."/>
        </authorList>
    </citation>
    <scope>NUCLEOTIDE SEQUENCE [LARGE SCALE GENOMIC DNA]</scope>
    <source>
        <strain evidence="14 15">SAP-35</strain>
    </source>
</reference>
<comment type="similarity">
    <text evidence="2 9">Belongs to the peptidase M1 family.</text>
</comment>
<evidence type="ECO:0000256" key="9">
    <source>
        <dbReference type="RuleBase" id="RU364040"/>
    </source>
</evidence>
<feature type="domain" description="Aminopeptidase N-like N-terminal" evidence="13">
    <location>
        <begin position="44"/>
        <end position="221"/>
    </location>
</feature>
<dbReference type="Gene3D" id="1.25.50.20">
    <property type="match status" value="1"/>
</dbReference>
<evidence type="ECO:0000256" key="8">
    <source>
        <dbReference type="ARBA" id="ARBA00023049"/>
    </source>
</evidence>
<feature type="domain" description="Peptidase M1 membrane alanine aminopeptidase" evidence="11">
    <location>
        <begin position="256"/>
        <end position="471"/>
    </location>
</feature>
<evidence type="ECO:0000256" key="2">
    <source>
        <dbReference type="ARBA" id="ARBA00010136"/>
    </source>
</evidence>
<keyword evidence="15" id="KW-1185">Reference proteome</keyword>
<accession>A0ABX0FU86</accession>
<dbReference type="InterPro" id="IPR050344">
    <property type="entry name" value="Peptidase_M1_aminopeptidases"/>
</dbReference>
<evidence type="ECO:0000256" key="4">
    <source>
        <dbReference type="ARBA" id="ARBA00022670"/>
    </source>
</evidence>
<evidence type="ECO:0000256" key="10">
    <source>
        <dbReference type="SAM" id="SignalP"/>
    </source>
</evidence>